<evidence type="ECO:0000313" key="2">
    <source>
        <dbReference type="EMBL" id="MCM2679207.1"/>
    </source>
</evidence>
<keyword evidence="1" id="KW-0472">Membrane</keyword>
<evidence type="ECO:0000313" key="3">
    <source>
        <dbReference type="Proteomes" id="UP001165393"/>
    </source>
</evidence>
<name>A0AA42B6W6_9GAMM</name>
<dbReference type="RefSeq" id="WP_251260567.1">
    <property type="nucleotide sequence ID" value="NZ_JAMQGP010000002.1"/>
</dbReference>
<organism evidence="2 3">
    <name type="scientific">Echinimonas agarilytica</name>
    <dbReference type="NCBI Taxonomy" id="1215918"/>
    <lineage>
        <taxon>Bacteria</taxon>
        <taxon>Pseudomonadati</taxon>
        <taxon>Pseudomonadota</taxon>
        <taxon>Gammaproteobacteria</taxon>
        <taxon>Alteromonadales</taxon>
        <taxon>Echinimonadaceae</taxon>
        <taxon>Echinimonas</taxon>
    </lineage>
</organism>
<evidence type="ECO:0000256" key="1">
    <source>
        <dbReference type="SAM" id="Phobius"/>
    </source>
</evidence>
<dbReference type="EMBL" id="JAMQGP010000002">
    <property type="protein sequence ID" value="MCM2679207.1"/>
    <property type="molecule type" value="Genomic_DNA"/>
</dbReference>
<feature type="transmembrane region" description="Helical" evidence="1">
    <location>
        <begin position="9"/>
        <end position="27"/>
    </location>
</feature>
<proteinExistence type="predicted"/>
<comment type="caution">
    <text evidence="2">The sequence shown here is derived from an EMBL/GenBank/DDBJ whole genome shotgun (WGS) entry which is preliminary data.</text>
</comment>
<keyword evidence="1" id="KW-1133">Transmembrane helix</keyword>
<keyword evidence="1" id="KW-0812">Transmembrane</keyword>
<keyword evidence="3" id="KW-1185">Reference proteome</keyword>
<dbReference type="AlphaFoldDB" id="A0AA42B6W6"/>
<gene>
    <name evidence="2" type="ORF">NAF29_05890</name>
</gene>
<reference evidence="2 3" key="1">
    <citation type="journal article" date="2013" name="Antonie Van Leeuwenhoek">
        <title>Echinimonas agarilytica gen. nov., sp. nov., a new gammaproteobacterium isolated from the sea urchin Strongylocentrotus intermedius.</title>
        <authorList>
            <person name="Nedashkovskaya O.I."/>
            <person name="Stenkova A.M."/>
            <person name="Zhukova N.V."/>
            <person name="Van Trappen S."/>
            <person name="Lee J.S."/>
            <person name="Kim S.B."/>
        </authorList>
    </citation>
    <scope>NUCLEOTIDE SEQUENCE [LARGE SCALE GENOMIC DNA]</scope>
    <source>
        <strain evidence="2 3">KMM 6351</strain>
    </source>
</reference>
<protein>
    <recommendedName>
        <fullName evidence="4">Transmembrane protein</fullName>
    </recommendedName>
</protein>
<evidence type="ECO:0008006" key="4">
    <source>
        <dbReference type="Google" id="ProtNLM"/>
    </source>
</evidence>
<dbReference type="Proteomes" id="UP001165393">
    <property type="component" value="Unassembled WGS sequence"/>
</dbReference>
<sequence>MKIPRNDRLVFGAAAVGVLIYMIAVFIQHQILEQSIENCRYYADGRIESYLHCDRHDRSCFELGSDNIAVPPDFMALYMKGRGERQAYVQKYYRWYLQCLESHD</sequence>
<accession>A0AA42B6W6</accession>